<protein>
    <submittedName>
        <fullName evidence="1">Uncharacterized protein</fullName>
    </submittedName>
</protein>
<evidence type="ECO:0000313" key="1">
    <source>
        <dbReference type="EMBL" id="KAH7934143.1"/>
    </source>
</evidence>
<evidence type="ECO:0000313" key="2">
    <source>
        <dbReference type="Proteomes" id="UP000821865"/>
    </source>
</evidence>
<accession>A0ACB8C5P0</accession>
<comment type="caution">
    <text evidence="1">The sequence shown here is derived from an EMBL/GenBank/DDBJ whole genome shotgun (WGS) entry which is preliminary data.</text>
</comment>
<dbReference type="EMBL" id="CM023478">
    <property type="protein sequence ID" value="KAH7934143.1"/>
    <property type="molecule type" value="Genomic_DNA"/>
</dbReference>
<sequence>MEGRLHRHVHDPDFEDDWRRRGTPRNVFAGGFMLDDQVFGGWYARTLVIMARNAGDIDDPPRKPVMFMGRNIEEIPCFRQVFITGILSGLGIGFGTFMLTSRPRRSADAAVYSFVGITMFYWFYCRYQFSVQNFEYRRLQREIQAAIVERGSDQKPDKPKPKLEDA</sequence>
<gene>
    <name evidence="1" type="ORF">HPB49_021905</name>
</gene>
<keyword evidence="2" id="KW-1185">Reference proteome</keyword>
<reference evidence="1" key="1">
    <citation type="submission" date="2020-05" db="EMBL/GenBank/DDBJ databases">
        <title>Large-scale comparative analyses of tick genomes elucidate their genetic diversity and vector capacities.</title>
        <authorList>
            <person name="Jia N."/>
            <person name="Wang J."/>
            <person name="Shi W."/>
            <person name="Du L."/>
            <person name="Sun Y."/>
            <person name="Zhan W."/>
            <person name="Jiang J."/>
            <person name="Wang Q."/>
            <person name="Zhang B."/>
            <person name="Ji P."/>
            <person name="Sakyi L.B."/>
            <person name="Cui X."/>
            <person name="Yuan T."/>
            <person name="Jiang B."/>
            <person name="Yang W."/>
            <person name="Lam T.T.-Y."/>
            <person name="Chang Q."/>
            <person name="Ding S."/>
            <person name="Wang X."/>
            <person name="Zhu J."/>
            <person name="Ruan X."/>
            <person name="Zhao L."/>
            <person name="Wei J."/>
            <person name="Que T."/>
            <person name="Du C."/>
            <person name="Cheng J."/>
            <person name="Dai P."/>
            <person name="Han X."/>
            <person name="Huang E."/>
            <person name="Gao Y."/>
            <person name="Liu J."/>
            <person name="Shao H."/>
            <person name="Ye R."/>
            <person name="Li L."/>
            <person name="Wei W."/>
            <person name="Wang X."/>
            <person name="Wang C."/>
            <person name="Yang T."/>
            <person name="Huo Q."/>
            <person name="Li W."/>
            <person name="Guo W."/>
            <person name="Chen H."/>
            <person name="Zhou L."/>
            <person name="Ni X."/>
            <person name="Tian J."/>
            <person name="Zhou Y."/>
            <person name="Sheng Y."/>
            <person name="Liu T."/>
            <person name="Pan Y."/>
            <person name="Xia L."/>
            <person name="Li J."/>
            <person name="Zhao F."/>
            <person name="Cao W."/>
        </authorList>
    </citation>
    <scope>NUCLEOTIDE SEQUENCE</scope>
    <source>
        <strain evidence="1">Dsil-2018</strain>
    </source>
</reference>
<dbReference type="Proteomes" id="UP000821865">
    <property type="component" value="Chromosome 9"/>
</dbReference>
<proteinExistence type="predicted"/>
<organism evidence="1 2">
    <name type="scientific">Dermacentor silvarum</name>
    <name type="common">Tick</name>
    <dbReference type="NCBI Taxonomy" id="543639"/>
    <lineage>
        <taxon>Eukaryota</taxon>
        <taxon>Metazoa</taxon>
        <taxon>Ecdysozoa</taxon>
        <taxon>Arthropoda</taxon>
        <taxon>Chelicerata</taxon>
        <taxon>Arachnida</taxon>
        <taxon>Acari</taxon>
        <taxon>Parasitiformes</taxon>
        <taxon>Ixodida</taxon>
        <taxon>Ixodoidea</taxon>
        <taxon>Ixodidae</taxon>
        <taxon>Rhipicephalinae</taxon>
        <taxon>Dermacentor</taxon>
    </lineage>
</organism>
<name>A0ACB8C5P0_DERSI</name>